<keyword evidence="1" id="KW-0472">Membrane</keyword>
<reference evidence="2 3" key="1">
    <citation type="journal article" date="2018" name="Sci. Rep.">
        <title>Genomic signatures of local adaptation to the degree of environmental predictability in rotifers.</title>
        <authorList>
            <person name="Franch-Gras L."/>
            <person name="Hahn C."/>
            <person name="Garcia-Roger E.M."/>
            <person name="Carmona M.J."/>
            <person name="Serra M."/>
            <person name="Gomez A."/>
        </authorList>
    </citation>
    <scope>NUCLEOTIDE SEQUENCE [LARGE SCALE GENOMIC DNA]</scope>
    <source>
        <strain evidence="2">HYR1</strain>
    </source>
</reference>
<feature type="transmembrane region" description="Helical" evidence="1">
    <location>
        <begin position="272"/>
        <end position="295"/>
    </location>
</feature>
<feature type="transmembrane region" description="Helical" evidence="1">
    <location>
        <begin position="215"/>
        <end position="238"/>
    </location>
</feature>
<proteinExistence type="predicted"/>
<feature type="transmembrane region" description="Helical" evidence="1">
    <location>
        <begin position="107"/>
        <end position="129"/>
    </location>
</feature>
<name>A0A3M7SZD8_BRAPC</name>
<feature type="non-terminal residue" evidence="2">
    <location>
        <position position="301"/>
    </location>
</feature>
<evidence type="ECO:0000313" key="2">
    <source>
        <dbReference type="EMBL" id="RNA41029.1"/>
    </source>
</evidence>
<dbReference type="EMBL" id="REGN01000562">
    <property type="protein sequence ID" value="RNA41029.1"/>
    <property type="molecule type" value="Genomic_DNA"/>
</dbReference>
<dbReference type="AlphaFoldDB" id="A0A3M7SZD8"/>
<dbReference type="PANTHER" id="PTHR33802">
    <property type="entry name" value="SI:CH211-161H7.5-RELATED"/>
    <property type="match status" value="1"/>
</dbReference>
<evidence type="ECO:0000256" key="1">
    <source>
        <dbReference type="SAM" id="Phobius"/>
    </source>
</evidence>
<dbReference type="PANTHER" id="PTHR33802:SF1">
    <property type="entry name" value="XK-RELATED PROTEIN"/>
    <property type="match status" value="1"/>
</dbReference>
<gene>
    <name evidence="2" type="ORF">BpHYR1_051434</name>
</gene>
<protein>
    <submittedName>
        <fullName evidence="2">Uncharacterized protein</fullName>
    </submittedName>
</protein>
<keyword evidence="1" id="KW-1133">Transmembrane helix</keyword>
<accession>A0A3M7SZD8</accession>
<organism evidence="2 3">
    <name type="scientific">Brachionus plicatilis</name>
    <name type="common">Marine rotifer</name>
    <name type="synonym">Brachionus muelleri</name>
    <dbReference type="NCBI Taxonomy" id="10195"/>
    <lineage>
        <taxon>Eukaryota</taxon>
        <taxon>Metazoa</taxon>
        <taxon>Spiralia</taxon>
        <taxon>Gnathifera</taxon>
        <taxon>Rotifera</taxon>
        <taxon>Eurotatoria</taxon>
        <taxon>Monogononta</taxon>
        <taxon>Pseudotrocha</taxon>
        <taxon>Ploima</taxon>
        <taxon>Brachionidae</taxon>
        <taxon>Brachionus</taxon>
    </lineage>
</organism>
<dbReference type="Proteomes" id="UP000276133">
    <property type="component" value="Unassembled WGS sequence"/>
</dbReference>
<keyword evidence="1" id="KW-0812">Transmembrane</keyword>
<evidence type="ECO:0000313" key="3">
    <source>
        <dbReference type="Proteomes" id="UP000276133"/>
    </source>
</evidence>
<feature type="transmembrane region" description="Helical" evidence="1">
    <location>
        <begin position="135"/>
        <end position="156"/>
    </location>
</feature>
<keyword evidence="3" id="KW-1185">Reference proteome</keyword>
<feature type="transmembrane region" description="Helical" evidence="1">
    <location>
        <begin position="176"/>
        <end position="203"/>
    </location>
</feature>
<feature type="transmembrane region" description="Helical" evidence="1">
    <location>
        <begin position="72"/>
        <end position="95"/>
    </location>
</feature>
<feature type="transmembrane region" description="Helical" evidence="1">
    <location>
        <begin position="21"/>
        <end position="42"/>
    </location>
</feature>
<sequence>MNEKTTFELEEARLTNKPHNAGIIFTFILNAVLLAGLLFLNYGASSLGITRSGIANSSRLYPIDVSPAGYTFSTWGVIFTLQVLWTLYSIASIFLKTKNGKLYQEPAVFTPSFFMFIFLHYGYLYGWLFVLDSNYLTISFVFLAIPSVCLYLAGAVSHKNIFDAQKKLEDNKVYLWLYRILVNNGIAFYAAWTTLATFLNLAISWTYEWNGKRDVASITSLTLATLLVFVYVFLDVVVFEKYTRFTISPYLQLIWGYTGILVKNWSSKTTSAYLALSYLIAIIILTVIKFIVTFVKQMKPS</sequence>
<dbReference type="OrthoDB" id="5586934at2759"/>
<comment type="caution">
    <text evidence="2">The sequence shown here is derived from an EMBL/GenBank/DDBJ whole genome shotgun (WGS) entry which is preliminary data.</text>
</comment>